<comment type="caution">
    <text evidence="4">The sequence shown here is derived from an EMBL/GenBank/DDBJ whole genome shotgun (WGS) entry which is preliminary data.</text>
</comment>
<dbReference type="Proteomes" id="UP000326509">
    <property type="component" value="Unassembled WGS sequence"/>
</dbReference>
<evidence type="ECO:0000256" key="2">
    <source>
        <dbReference type="ARBA" id="ARBA00022691"/>
    </source>
</evidence>
<keyword evidence="1" id="KW-0808">Transferase</keyword>
<dbReference type="AlphaFoldDB" id="A0A5J4IW31"/>
<sequence length="355" mass="40952">MSTAIQVQKPMPSTINDQITLFDRDTEKNPTIRILEAGKKVLISSFYSDGLLLLRTIKKHLFRTMPNETFREQREFRTAYQKLSNLVIIEIIDHNLAVKKAPSIGWLKKLYPDTADFFLTFPQVQGLNSSWQWFENGIKIPALRNKIHPYYGTYFPTRFEHLDLFDNWLKRYDGPKKTAIDVGIGSGILSFQLVQHGFQKVFGTDTNPNAIVGLKESMGTTKLSRKIALDHASLFGKFDKQTELIVFNPPWLPQSQNLDKIDEAIYYNDQLFPDFFAAAKQQLLPDGKLVIIFSNLAQITKTATQHPIEQELLSGGRFKLERCFKKRVKAASEKTDRDQHWRAEEEVELWILIEA</sequence>
<keyword evidence="5" id="KW-1185">Reference proteome</keyword>
<accession>A0A5J4IW31</accession>
<evidence type="ECO:0000256" key="1">
    <source>
        <dbReference type="ARBA" id="ARBA00022603"/>
    </source>
</evidence>
<dbReference type="GO" id="GO:0003676">
    <property type="term" value="F:nucleic acid binding"/>
    <property type="evidence" value="ECO:0007669"/>
    <property type="project" value="InterPro"/>
</dbReference>
<dbReference type="EMBL" id="BKCG01000001">
    <property type="protein sequence ID" value="GER57960.1"/>
    <property type="molecule type" value="Genomic_DNA"/>
</dbReference>
<feature type="domain" description="Methyltransferase small" evidence="3">
    <location>
        <begin position="175"/>
        <end position="299"/>
    </location>
</feature>
<dbReference type="GO" id="GO:0008757">
    <property type="term" value="F:S-adenosylmethionine-dependent methyltransferase activity"/>
    <property type="evidence" value="ECO:0007669"/>
    <property type="project" value="UniProtKB-ARBA"/>
</dbReference>
<evidence type="ECO:0000313" key="4">
    <source>
        <dbReference type="EMBL" id="GER57960.1"/>
    </source>
</evidence>
<protein>
    <recommendedName>
        <fullName evidence="3">Methyltransferase small domain-containing protein</fullName>
    </recommendedName>
</protein>
<dbReference type="Pfam" id="PF05175">
    <property type="entry name" value="MTS"/>
    <property type="match status" value="1"/>
</dbReference>
<dbReference type="InterPro" id="IPR029063">
    <property type="entry name" value="SAM-dependent_MTases_sf"/>
</dbReference>
<proteinExistence type="predicted"/>
<keyword evidence="1" id="KW-0489">Methyltransferase</keyword>
<dbReference type="OrthoDB" id="267914at2"/>
<evidence type="ECO:0000313" key="5">
    <source>
        <dbReference type="Proteomes" id="UP000326509"/>
    </source>
</evidence>
<dbReference type="CDD" id="cd02440">
    <property type="entry name" value="AdoMet_MTases"/>
    <property type="match status" value="1"/>
</dbReference>
<name>A0A5J4IW31_9FLAO</name>
<dbReference type="PROSITE" id="PS00092">
    <property type="entry name" value="N6_MTASE"/>
    <property type="match status" value="1"/>
</dbReference>
<dbReference type="InterPro" id="IPR002052">
    <property type="entry name" value="DNA_methylase_N6_adenine_CS"/>
</dbReference>
<organism evidence="4 5">
    <name type="scientific">Patiriisocius marinus</name>
    <dbReference type="NCBI Taxonomy" id="1397112"/>
    <lineage>
        <taxon>Bacteria</taxon>
        <taxon>Pseudomonadati</taxon>
        <taxon>Bacteroidota</taxon>
        <taxon>Flavobacteriia</taxon>
        <taxon>Flavobacteriales</taxon>
        <taxon>Flavobacteriaceae</taxon>
        <taxon>Patiriisocius</taxon>
    </lineage>
</organism>
<dbReference type="GO" id="GO:0032259">
    <property type="term" value="P:methylation"/>
    <property type="evidence" value="ECO:0007669"/>
    <property type="project" value="UniProtKB-KW"/>
</dbReference>
<keyword evidence="2" id="KW-0949">S-adenosyl-L-methionine</keyword>
<dbReference type="SUPFAM" id="SSF53335">
    <property type="entry name" value="S-adenosyl-L-methionine-dependent methyltransferases"/>
    <property type="match status" value="1"/>
</dbReference>
<reference evidence="4 5" key="1">
    <citation type="submission" date="2019-08" db="EMBL/GenBank/DDBJ databases">
        <title>Draft genome sequence of Ulvibacter marinus type strain NBRC 109484.</title>
        <authorList>
            <person name="Kawano K."/>
            <person name="Ushijima N."/>
            <person name="Kihara M."/>
            <person name="Itoh H."/>
        </authorList>
    </citation>
    <scope>NUCLEOTIDE SEQUENCE [LARGE SCALE GENOMIC DNA]</scope>
    <source>
        <strain evidence="4 5">NBRC 109484</strain>
    </source>
</reference>
<gene>
    <name evidence="4" type="ORF">ULMA_00680</name>
</gene>
<dbReference type="RefSeq" id="WP_151672063.1">
    <property type="nucleotide sequence ID" value="NZ_BKCG01000001.1"/>
</dbReference>
<dbReference type="InterPro" id="IPR007848">
    <property type="entry name" value="Small_mtfrase_dom"/>
</dbReference>
<dbReference type="Gene3D" id="3.40.50.150">
    <property type="entry name" value="Vaccinia Virus protein VP39"/>
    <property type="match status" value="1"/>
</dbReference>
<evidence type="ECO:0000259" key="3">
    <source>
        <dbReference type="Pfam" id="PF05175"/>
    </source>
</evidence>
<dbReference type="GO" id="GO:0008170">
    <property type="term" value="F:N-methyltransferase activity"/>
    <property type="evidence" value="ECO:0007669"/>
    <property type="project" value="UniProtKB-ARBA"/>
</dbReference>